<dbReference type="AlphaFoldDB" id="A0A379TZ62"/>
<reference evidence="1 2" key="1">
    <citation type="submission" date="2018-06" db="EMBL/GenBank/DDBJ databases">
        <authorList>
            <consortium name="Pathogen Informatics"/>
            <person name="Doyle S."/>
        </authorList>
    </citation>
    <scope>NUCLEOTIDE SEQUENCE [LARGE SCALE GENOMIC DNA]</scope>
    <source>
        <strain evidence="1 2">NCTC10060</strain>
    </source>
</reference>
<proteinExistence type="predicted"/>
<protein>
    <submittedName>
        <fullName evidence="1">Uncharacterized protein</fullName>
    </submittedName>
</protein>
<dbReference type="EMBL" id="UGXH01000003">
    <property type="protein sequence ID" value="SUG54809.1"/>
    <property type="molecule type" value="Genomic_DNA"/>
</dbReference>
<evidence type="ECO:0000313" key="2">
    <source>
        <dbReference type="Proteomes" id="UP000254633"/>
    </source>
</evidence>
<accession>A0A379TZ62</accession>
<dbReference type="Proteomes" id="UP000254633">
    <property type="component" value="Unassembled WGS sequence"/>
</dbReference>
<sequence>MLLNRLLHVLYLDTAFQRMQFGDLQRLKAHIQPGNGSAFARHALRQNTAAAADIEHLFTEQAAGTFGNVAQTQRVNTVQRLNSPSRSHQRDATASNLAFLHGQRYGVPALFRHS</sequence>
<name>A0A379TZ62_SALDZ</name>
<gene>
    <name evidence="1" type="ORF">NCTC10060_01920</name>
</gene>
<evidence type="ECO:0000313" key="1">
    <source>
        <dbReference type="EMBL" id="SUG54809.1"/>
    </source>
</evidence>
<organism evidence="1 2">
    <name type="scientific">Salmonella diarizonae</name>
    <dbReference type="NCBI Taxonomy" id="59204"/>
    <lineage>
        <taxon>Bacteria</taxon>
        <taxon>Pseudomonadati</taxon>
        <taxon>Pseudomonadota</taxon>
        <taxon>Gammaproteobacteria</taxon>
        <taxon>Enterobacterales</taxon>
        <taxon>Enterobacteriaceae</taxon>
        <taxon>Salmonella</taxon>
    </lineage>
</organism>